<dbReference type="InterPro" id="IPR013102">
    <property type="entry name" value="PYNP_C"/>
</dbReference>
<organism evidence="5 6">
    <name type="scientific">Thermococcus barophilus</name>
    <dbReference type="NCBI Taxonomy" id="55802"/>
    <lineage>
        <taxon>Archaea</taxon>
        <taxon>Methanobacteriati</taxon>
        <taxon>Methanobacteriota</taxon>
        <taxon>Thermococci</taxon>
        <taxon>Thermococcales</taxon>
        <taxon>Thermococcaceae</taxon>
        <taxon>Thermococcus</taxon>
    </lineage>
</organism>
<dbReference type="InterPro" id="IPR000312">
    <property type="entry name" value="Glycosyl_Trfase_fam3"/>
</dbReference>
<dbReference type="PROSITE" id="PS00647">
    <property type="entry name" value="THYMID_PHOSPHORYLASE"/>
    <property type="match status" value="1"/>
</dbReference>
<dbReference type="Gene3D" id="2.40.40.20">
    <property type="match status" value="1"/>
</dbReference>
<feature type="binding site" evidence="3">
    <location>
        <position position="214"/>
    </location>
    <ligand>
        <name>AMP</name>
        <dbReference type="ChEBI" id="CHEBI:456215"/>
    </ligand>
</feature>
<feature type="binding site" evidence="3">
    <location>
        <begin position="205"/>
        <end position="210"/>
    </location>
    <ligand>
        <name>AMP</name>
        <dbReference type="ChEBI" id="CHEBI:456215"/>
    </ligand>
</feature>
<dbReference type="EC" id="2.4.2.57" evidence="3"/>
<feature type="binding site" evidence="3">
    <location>
        <position position="299"/>
    </location>
    <ligand>
        <name>AMP</name>
        <dbReference type="ChEBI" id="CHEBI:456215"/>
    </ligand>
</feature>
<dbReference type="FunFam" id="3.90.1170.30:FF:000004">
    <property type="entry name" value="AMP phosphorylase"/>
    <property type="match status" value="1"/>
</dbReference>
<accession>A0A0S1XBH8</accession>
<feature type="binding site" evidence="3">
    <location>
        <position position="275"/>
    </location>
    <ligand>
        <name>AMP</name>
        <dbReference type="ChEBI" id="CHEBI:456215"/>
    </ligand>
</feature>
<dbReference type="InterPro" id="IPR036566">
    <property type="entry name" value="PYNP-like_C_sf"/>
</dbReference>
<comment type="catalytic activity">
    <reaction evidence="3">
        <text>UMP + phosphate = alpha-D-ribose 1,5-bisphosphate + uracil</text>
        <dbReference type="Rhea" id="RHEA:36991"/>
        <dbReference type="ChEBI" id="CHEBI:17568"/>
        <dbReference type="ChEBI" id="CHEBI:43474"/>
        <dbReference type="ChEBI" id="CHEBI:57865"/>
        <dbReference type="ChEBI" id="CHEBI:68688"/>
        <dbReference type="EC" id="2.4.2.57"/>
    </reaction>
</comment>
<dbReference type="NCBIfam" id="TIGR02645">
    <property type="entry name" value="ARCH_P_rylase"/>
    <property type="match status" value="1"/>
</dbReference>
<dbReference type="InterPro" id="IPR017713">
    <property type="entry name" value="AMP_phosphorylase"/>
</dbReference>
<dbReference type="Pfam" id="PF02885">
    <property type="entry name" value="Glycos_trans_3N"/>
    <property type="match status" value="1"/>
</dbReference>
<dbReference type="InterPro" id="IPR000053">
    <property type="entry name" value="Thymidine/pyrmidine_PPase"/>
</dbReference>
<dbReference type="NCBIfam" id="TIGR03327">
    <property type="entry name" value="AMP_phos"/>
    <property type="match status" value="1"/>
</dbReference>
<evidence type="ECO:0000259" key="4">
    <source>
        <dbReference type="SMART" id="SM00941"/>
    </source>
</evidence>
<dbReference type="EMBL" id="CP013050">
    <property type="protein sequence ID" value="ALM75146.1"/>
    <property type="molecule type" value="Genomic_DNA"/>
</dbReference>
<dbReference type="SUPFAM" id="SSF47648">
    <property type="entry name" value="Nucleoside phosphorylase/phosphoribosyltransferase N-terminal domain"/>
    <property type="match status" value="1"/>
</dbReference>
<comment type="catalytic activity">
    <reaction evidence="3">
        <text>CMP + phosphate = cytosine + alpha-D-ribose 1,5-bisphosphate</text>
        <dbReference type="Rhea" id="RHEA:36987"/>
        <dbReference type="ChEBI" id="CHEBI:16040"/>
        <dbReference type="ChEBI" id="CHEBI:43474"/>
        <dbReference type="ChEBI" id="CHEBI:60377"/>
        <dbReference type="ChEBI" id="CHEBI:68688"/>
        <dbReference type="EC" id="2.4.2.57"/>
    </reaction>
</comment>
<gene>
    <name evidence="5" type="ORF">TBCH5v1_1222</name>
</gene>
<dbReference type="PATRIC" id="fig|55802.8.peg.1202"/>
<dbReference type="SMART" id="SM00941">
    <property type="entry name" value="PYNP_C"/>
    <property type="match status" value="1"/>
</dbReference>
<evidence type="ECO:0000256" key="3">
    <source>
        <dbReference type="HAMAP-Rule" id="MF_02132"/>
    </source>
</evidence>
<keyword evidence="1 3" id="KW-0328">Glycosyltransferase</keyword>
<dbReference type="Pfam" id="PF07831">
    <property type="entry name" value="PYNP_C"/>
    <property type="match status" value="1"/>
</dbReference>
<feature type="domain" description="Pyrimidine nucleoside phosphorylase C-terminal" evidence="4">
    <location>
        <begin position="435"/>
        <end position="502"/>
    </location>
</feature>
<dbReference type="Pfam" id="PF00591">
    <property type="entry name" value="Glycos_transf_3"/>
    <property type="match status" value="1"/>
</dbReference>
<dbReference type="GO" id="GO:0006206">
    <property type="term" value="P:pyrimidine nucleobase metabolic process"/>
    <property type="evidence" value="ECO:0007669"/>
    <property type="project" value="InterPro"/>
</dbReference>
<feature type="binding site" evidence="3">
    <location>
        <position position="179"/>
    </location>
    <ligand>
        <name>AMP</name>
        <dbReference type="ChEBI" id="CHEBI:456215"/>
    </ligand>
</feature>
<dbReference type="AlphaFoldDB" id="A0A0S1XBH8"/>
<dbReference type="SUPFAM" id="SSF54680">
    <property type="entry name" value="Pyrimidine nucleoside phosphorylase C-terminal domain"/>
    <property type="match status" value="1"/>
</dbReference>
<dbReference type="InterPro" id="IPR035902">
    <property type="entry name" value="Nuc_phospho_transferase"/>
</dbReference>
<dbReference type="PANTHER" id="PTHR10515">
    <property type="entry name" value="THYMIDINE PHOSPHORYLASE"/>
    <property type="match status" value="1"/>
</dbReference>
<dbReference type="Gene3D" id="3.40.1030.10">
    <property type="entry name" value="Nucleoside phosphorylase/phosphoribosyltransferase catalytic domain"/>
    <property type="match status" value="1"/>
</dbReference>
<dbReference type="InterPro" id="IPR013466">
    <property type="entry name" value="Thymidine/AMP_Pase"/>
</dbReference>
<dbReference type="InterPro" id="IPR017459">
    <property type="entry name" value="Glycosyl_Trfase_fam3_N_dom"/>
</dbReference>
<proteinExistence type="inferred from homology"/>
<evidence type="ECO:0000313" key="6">
    <source>
        <dbReference type="Proteomes" id="UP000066042"/>
    </source>
</evidence>
<dbReference type="InterPro" id="IPR009010">
    <property type="entry name" value="Asp_de-COase-like_dom_sf"/>
</dbReference>
<comment type="similarity">
    <text evidence="3">Belongs to the thymidine/pyrimidine-nucleoside phosphorylase family. Type 2 subfamily.</text>
</comment>
<dbReference type="Gene3D" id="3.90.1170.30">
    <property type="entry name" value="Pyrimidine nucleoside phosphorylase-like, C-terminal domain"/>
    <property type="match status" value="1"/>
</dbReference>
<dbReference type="NCBIfam" id="NF003338">
    <property type="entry name" value="PRK04350.1"/>
    <property type="match status" value="1"/>
</dbReference>
<dbReference type="GO" id="GO:0046125">
    <property type="term" value="P:pyrimidine deoxyribonucleoside metabolic process"/>
    <property type="evidence" value="ECO:0007669"/>
    <property type="project" value="InterPro"/>
</dbReference>
<dbReference type="HAMAP" id="MF_02132">
    <property type="entry name" value="AMP_phosphorylase"/>
    <property type="match status" value="1"/>
</dbReference>
<evidence type="ECO:0000256" key="1">
    <source>
        <dbReference type="ARBA" id="ARBA00022676"/>
    </source>
</evidence>
<dbReference type="PANTHER" id="PTHR10515:SF0">
    <property type="entry name" value="THYMIDINE PHOSPHORYLASE"/>
    <property type="match status" value="1"/>
</dbReference>
<evidence type="ECO:0000313" key="5">
    <source>
        <dbReference type="EMBL" id="ALM75146.1"/>
    </source>
</evidence>
<dbReference type="PIRSF" id="PIRSF000478">
    <property type="entry name" value="TP_PyNP"/>
    <property type="match status" value="1"/>
</dbReference>
<dbReference type="GO" id="GO:0005829">
    <property type="term" value="C:cytosol"/>
    <property type="evidence" value="ECO:0007669"/>
    <property type="project" value="TreeGrafter"/>
</dbReference>
<dbReference type="SUPFAM" id="SSF52418">
    <property type="entry name" value="Nucleoside phosphorylase/phosphoribosyltransferase catalytic domain"/>
    <property type="match status" value="1"/>
</dbReference>
<dbReference type="SUPFAM" id="SSF50692">
    <property type="entry name" value="ADC-like"/>
    <property type="match status" value="1"/>
</dbReference>
<name>A0A0S1XBH8_THEBA</name>
<feature type="active site" description="Proton donor" evidence="3">
    <location>
        <position position="267"/>
    </location>
</feature>
<dbReference type="STRING" id="55802.TBCH5v1_1222"/>
<dbReference type="InterPro" id="IPR017872">
    <property type="entry name" value="Pyrmidine_PPase_CS"/>
</dbReference>
<protein>
    <recommendedName>
        <fullName evidence="3">AMP phosphorylase</fullName>
        <shortName evidence="3">AMPpase</shortName>
        <ecNumber evidence="3">2.4.2.57</ecNumber>
    </recommendedName>
    <alternativeName>
        <fullName evidence="3">Nucleoside monophosphate phosphorylase</fullName>
        <shortName evidence="3">NMP phosphorylase</shortName>
    </alternativeName>
</protein>
<comment type="catalytic activity">
    <reaction evidence="3">
        <text>AMP + phosphate = alpha-D-ribose 1,5-bisphosphate + adenine</text>
        <dbReference type="Rhea" id="RHEA:36975"/>
        <dbReference type="ChEBI" id="CHEBI:16708"/>
        <dbReference type="ChEBI" id="CHEBI:43474"/>
        <dbReference type="ChEBI" id="CHEBI:68688"/>
        <dbReference type="ChEBI" id="CHEBI:456215"/>
        <dbReference type="EC" id="2.4.2.57"/>
    </reaction>
</comment>
<dbReference type="Gene3D" id="1.20.970.50">
    <property type="match status" value="1"/>
</dbReference>
<dbReference type="GO" id="GO:0004645">
    <property type="term" value="F:1,4-alpha-oligoglucan phosphorylase activity"/>
    <property type="evidence" value="ECO:0007669"/>
    <property type="project" value="InterPro"/>
</dbReference>
<dbReference type="InterPro" id="IPR036320">
    <property type="entry name" value="Glycosyl_Trfase_fam3_N_dom_sf"/>
</dbReference>
<comment type="function">
    <text evidence="3">Catalyzes the conversion of AMP and phosphate to adenine and ribose 1,5-bisphosphate (R15P). Exhibits phosphorylase activity toward CMP and UMP in addition to AMP. Functions in an archaeal AMP degradation pathway, together with R15P isomerase and RubisCO.</text>
</comment>
<dbReference type="GO" id="GO:0006196">
    <property type="term" value="P:AMP catabolic process"/>
    <property type="evidence" value="ECO:0007669"/>
    <property type="project" value="UniProtKB-UniRule"/>
</dbReference>
<dbReference type="GO" id="GO:0016208">
    <property type="term" value="F:AMP binding"/>
    <property type="evidence" value="ECO:0007669"/>
    <property type="project" value="UniProtKB-UniRule"/>
</dbReference>
<dbReference type="Proteomes" id="UP000066042">
    <property type="component" value="Chromosome"/>
</dbReference>
<sequence length="514" mass="55513">MEYCQPFGGRSMKAKIKILDVYTGRFVVVINEKDAKRVKLHPEDLVKIETGKKTVYGDVVISNMVEEGEIGLSKDVLQVHSFSQGEIVNIAPAGTPESIRYIKKKMHGAKLRKVEIESIIKDIVDRKLREIEISAFVTALEVNGLDMDEIAWLTVAMAETGDMLDIDRKPIMDVHSIGGVPGNKTNILVVPIVAAAGLTIPKTSSRAITSAAGTADVVEVLTNVSLSLDEIKRIVEKIGACLVWGGALNLAPADDITIKAERALSIDPRGLMLASIMSKKYAMGSQYILIDIPTGKGVKVETMEEARSLARDFIELGKRLGQYVEVAITYGGQPVGHTVGPALEAKEALQTLMTGKGPGSLVEKATGLAGILLEMGGVAPAGMGKKMAREILESGKAYQKMREIIEEQGGNPDIKPEEIPIGDKTYTFTAPTSGYITFIDNKAITGIARAAGAPEDKGAGLELYVKVGEKVREGDPLFKIYAESEARLEQAIVYARRTEPIRIEGMVLQRIGNI</sequence>
<reference evidence="5 6" key="1">
    <citation type="journal article" date="2016" name="Genome Announc.">
        <title>Complete genome sequence of the hyperthermophilic and piezophilic archaeon Thermococcus barophilus Ch5, capable of growth at the expense of hydrogenogenesis from carbon monoxide and formate.</title>
        <authorList>
            <person name="Oger P."/>
            <person name="Sokolova T.G."/>
            <person name="Kozhevnikova D.A."/>
            <person name="Taranov E.A."/>
            <person name="Vannier P."/>
            <person name="Lee H.S."/>
            <person name="Kwon K.K."/>
            <person name="Kang S.G."/>
            <person name="Lee J.H."/>
            <person name="Bonch-Osmolovskaya E.A."/>
            <person name="Lebedinsky A.V."/>
        </authorList>
    </citation>
    <scope>NUCLEOTIDE SEQUENCE [LARGE SCALE GENOMIC DNA]</scope>
    <source>
        <strain evidence="6">Ch5</strain>
    </source>
</reference>
<evidence type="ECO:0000256" key="2">
    <source>
        <dbReference type="ARBA" id="ARBA00022679"/>
    </source>
</evidence>
<dbReference type="GO" id="GO:0016763">
    <property type="term" value="F:pentosyltransferase activity"/>
    <property type="evidence" value="ECO:0007669"/>
    <property type="project" value="UniProtKB-UniRule"/>
</dbReference>
<keyword evidence="2 3" id="KW-0808">Transferase</keyword>
<dbReference type="OMA" id="VWGGATN"/>